<feature type="domain" description="Hydantoinase A/oxoprolinase" evidence="2">
    <location>
        <begin position="238"/>
        <end position="510"/>
    </location>
</feature>
<protein>
    <submittedName>
        <fullName evidence="5">5-oxoprolinase</fullName>
    </submittedName>
</protein>
<evidence type="ECO:0000313" key="6">
    <source>
        <dbReference type="Proteomes" id="UP000256373"/>
    </source>
</evidence>
<proteinExistence type="inferred from homology"/>
<dbReference type="InterPro" id="IPR045079">
    <property type="entry name" value="Oxoprolinase-like"/>
</dbReference>
<gene>
    <name evidence="5" type="ORF">DSL64_10510</name>
</gene>
<evidence type="ECO:0000259" key="4">
    <source>
        <dbReference type="Pfam" id="PF05378"/>
    </source>
</evidence>
<dbReference type="Pfam" id="PF02538">
    <property type="entry name" value="Hydantoinase_B"/>
    <property type="match status" value="1"/>
</dbReference>
<dbReference type="InterPro" id="IPR008040">
    <property type="entry name" value="Hydant_A_N"/>
</dbReference>
<dbReference type="AlphaFoldDB" id="A0A3D8YCQ8"/>
<evidence type="ECO:0000256" key="1">
    <source>
        <dbReference type="ARBA" id="ARBA00010403"/>
    </source>
</evidence>
<evidence type="ECO:0000259" key="2">
    <source>
        <dbReference type="Pfam" id="PF01968"/>
    </source>
</evidence>
<dbReference type="EMBL" id="QNUL01000006">
    <property type="protein sequence ID" value="REA62210.1"/>
    <property type="molecule type" value="Genomic_DNA"/>
</dbReference>
<dbReference type="GO" id="GO:0017168">
    <property type="term" value="F:5-oxoprolinase (ATP-hydrolyzing) activity"/>
    <property type="evidence" value="ECO:0007669"/>
    <property type="project" value="TreeGrafter"/>
</dbReference>
<sequence>MRIKVLSSSRLRGTITEKIAPCQFRFTSPWQYSGEVLSDYTFQVANHTGKLVSLSHQSSILMVDEDIAIDKPIDFELYANEEAPILAARLLTETPLSEPLPPIEMRLGTTRGTNALLERKGAKTLLIVSKGFKDLLYIGNQQRPSLFQLNIPEPSLLYTEVSEIDERLDAEGNVITPIDLETLHEHAAGDFQSVAVSLLHSYRNPDHETSVAKFFRQNGHQYVSSSAELFPFSHYLRRTQTAVVNAYLDPILDQYLSNIRSKLSGSLKIMTSTGSLAELNAFTAKDSLLSGPAGGIVAASNLAAMRGVDHVITFDMGGTSTDVARIDGQPELKYITEIDGIEFHNPTLAIETVAAGGGSVCWFDGFTLQVGPDSAGASPGPACYGAGGPLTITDVNLLLGKLDASRFGIPIRAGDAEKALGKLKIEIEATSGNILSDLEILTGLESIANEKMADAIRKISVEKGVNPGDYALVTFGGAGGLHCCQLADLLDIKNVIIPYDAGLFSAAGIGESLISTIVSRQILQPLTQVSEHIEQWNHELIQQAIHILAEQQILEYETVFISLFLRFSGQENALSVDWQGEKTGEAFRKLYTDQFGYYPENMVIELESIKIKVCEKASASEIKEQLTTGLEVDSERTVSTINPTRIFEWDSLKAGDKITGPAILLNATSTVFIPANWELVIQENNDASAFNITSGQSPKTEEKEEIALELFTNRFEAIAEEMGAQLQRTAFSVNVKERLDFSCAMLDADGDLLVNAQHIPVHLGSMGICGRLVLDYIDIRPGDVVITNHPKYGGSHLPDVTLISGVFTDSGACMGYVINRAHHAEIGGKTPGSMPPDATCLAEEGVVILPQYLVKGGIFQWENLRNLFTKAAYPTRNFLSNEADIIAALSALRKGSEQLLKLTETHGVATVKKYMQLLKMSATSQLKAKIDSLAGKTFSAEEFLDDDHRIAVQIHIQPDKQIFDFTGTSSVHPNNLNANISILHSAILYVLRLLVNKKVPLNDGLMKHVEIILPDNSFLHPQFSDDPLLCPAVVGGNTEVSQRLVDTLLKAFGLAACSQGTMNNFLFGNKNFGYYETIGGGTGAGEGFHGRSAVHQHMTNTRITDPEQLERKYPVRLLEFGIRKGSGGDGKFRGGDGISRKIQFLEKLQITLLGQHRKHEPYGMEGGGNGKCGTHTLISKGEAAQLPGICSFEAEYNDILVIETPGGGGYGRES</sequence>
<dbReference type="GO" id="GO:0005829">
    <property type="term" value="C:cytosol"/>
    <property type="evidence" value="ECO:0007669"/>
    <property type="project" value="TreeGrafter"/>
</dbReference>
<name>A0A3D8YCQ8_9BACT</name>
<keyword evidence="6" id="KW-1185">Reference proteome</keyword>
<dbReference type="InterPro" id="IPR003692">
    <property type="entry name" value="Hydantoinase_B"/>
</dbReference>
<comment type="caution">
    <text evidence="5">The sequence shown here is derived from an EMBL/GenBank/DDBJ whole genome shotgun (WGS) entry which is preliminary data.</text>
</comment>
<dbReference type="PANTHER" id="PTHR11365">
    <property type="entry name" value="5-OXOPROLINASE RELATED"/>
    <property type="match status" value="1"/>
</dbReference>
<feature type="domain" description="Hydantoinase/oxoprolinase N-terminal" evidence="4">
    <location>
        <begin position="105"/>
        <end position="217"/>
    </location>
</feature>
<dbReference type="GO" id="GO:0006749">
    <property type="term" value="P:glutathione metabolic process"/>
    <property type="evidence" value="ECO:0007669"/>
    <property type="project" value="TreeGrafter"/>
</dbReference>
<dbReference type="OrthoDB" id="9768323at2"/>
<dbReference type="Pfam" id="PF01968">
    <property type="entry name" value="Hydantoinase_A"/>
    <property type="match status" value="1"/>
</dbReference>
<dbReference type="Proteomes" id="UP000256373">
    <property type="component" value="Unassembled WGS sequence"/>
</dbReference>
<reference evidence="5 6" key="1">
    <citation type="submission" date="2018-07" db="EMBL/GenBank/DDBJ databases">
        <title>Dyadobacter roseus sp. nov., isolated from rose rhizosphere soil.</title>
        <authorList>
            <person name="Chen L."/>
        </authorList>
    </citation>
    <scope>NUCLEOTIDE SEQUENCE [LARGE SCALE GENOMIC DNA]</scope>
    <source>
        <strain evidence="5 6">RS19</strain>
    </source>
</reference>
<feature type="domain" description="Hydantoinase B/oxoprolinase" evidence="3">
    <location>
        <begin position="705"/>
        <end position="1212"/>
    </location>
</feature>
<organism evidence="5 6">
    <name type="scientific">Dyadobacter luteus</name>
    <dbReference type="NCBI Taxonomy" id="2259619"/>
    <lineage>
        <taxon>Bacteria</taxon>
        <taxon>Pseudomonadati</taxon>
        <taxon>Bacteroidota</taxon>
        <taxon>Cytophagia</taxon>
        <taxon>Cytophagales</taxon>
        <taxon>Spirosomataceae</taxon>
        <taxon>Dyadobacter</taxon>
    </lineage>
</organism>
<dbReference type="InterPro" id="IPR002821">
    <property type="entry name" value="Hydantoinase_A"/>
</dbReference>
<comment type="similarity">
    <text evidence="1">Belongs to the oxoprolinase family.</text>
</comment>
<evidence type="ECO:0000259" key="3">
    <source>
        <dbReference type="Pfam" id="PF02538"/>
    </source>
</evidence>
<accession>A0A3D8YCQ8</accession>
<dbReference type="PANTHER" id="PTHR11365:SF23">
    <property type="entry name" value="HYPOTHETICAL 5-OXOPROLINASE (EUROFUNG)-RELATED"/>
    <property type="match status" value="1"/>
</dbReference>
<dbReference type="Pfam" id="PF05378">
    <property type="entry name" value="Hydant_A_N"/>
    <property type="match status" value="1"/>
</dbReference>
<evidence type="ECO:0000313" key="5">
    <source>
        <dbReference type="EMBL" id="REA62210.1"/>
    </source>
</evidence>